<feature type="compositionally biased region" description="Polar residues" evidence="8">
    <location>
        <begin position="259"/>
        <end position="283"/>
    </location>
</feature>
<evidence type="ECO:0000256" key="6">
    <source>
        <dbReference type="ARBA" id="ARBA00034103"/>
    </source>
</evidence>
<dbReference type="SUPFAM" id="SSF50156">
    <property type="entry name" value="PDZ domain-like"/>
    <property type="match status" value="1"/>
</dbReference>
<feature type="compositionally biased region" description="Low complexity" evidence="8">
    <location>
        <begin position="891"/>
        <end position="900"/>
    </location>
</feature>
<dbReference type="PROSITE" id="PS50178">
    <property type="entry name" value="ZF_FYVE"/>
    <property type="match status" value="1"/>
</dbReference>
<dbReference type="SUPFAM" id="SSF57903">
    <property type="entry name" value="FYVE/PHD zinc finger"/>
    <property type="match status" value="1"/>
</dbReference>
<feature type="compositionally biased region" description="Basic and acidic residues" evidence="8">
    <location>
        <begin position="1162"/>
        <end position="1172"/>
    </location>
</feature>
<dbReference type="PANTHER" id="PTHR12157">
    <property type="entry name" value="REGULATING SYNAPTIC MEMBRANE EXOCYTOSIS PROTEIN"/>
    <property type="match status" value="1"/>
</dbReference>
<dbReference type="Gene3D" id="2.60.40.150">
    <property type="entry name" value="C2 domain"/>
    <property type="match status" value="1"/>
</dbReference>
<dbReference type="GO" id="GO:0048791">
    <property type="term" value="P:calcium ion-regulated exocytosis of neurotransmitter"/>
    <property type="evidence" value="ECO:0007669"/>
    <property type="project" value="TreeGrafter"/>
</dbReference>
<dbReference type="Gene3D" id="3.30.40.10">
    <property type="entry name" value="Zinc/RING finger domain, C3HC4 (zinc finger)"/>
    <property type="match status" value="1"/>
</dbReference>
<dbReference type="FunFam" id="2.60.40.150:FF:000003">
    <property type="entry name" value="Regulating synaptic membrane exocytosis protein 2"/>
    <property type="match status" value="1"/>
</dbReference>
<dbReference type="GO" id="GO:0048788">
    <property type="term" value="C:cytoskeleton of presynaptic active zone"/>
    <property type="evidence" value="ECO:0007669"/>
    <property type="project" value="TreeGrafter"/>
</dbReference>
<dbReference type="EMBL" id="CAJPVJ010006360">
    <property type="protein sequence ID" value="CAG2170366.1"/>
    <property type="molecule type" value="Genomic_DNA"/>
</dbReference>
<evidence type="ECO:0000256" key="3">
    <source>
        <dbReference type="ARBA" id="ARBA00022771"/>
    </source>
</evidence>
<dbReference type="InterPro" id="IPR017455">
    <property type="entry name" value="Znf_FYVE-rel"/>
</dbReference>
<evidence type="ECO:0000256" key="8">
    <source>
        <dbReference type="SAM" id="MobiDB-lite"/>
    </source>
</evidence>
<keyword evidence="2" id="KW-0677">Repeat</keyword>
<keyword evidence="5" id="KW-0770">Synapse</keyword>
<keyword evidence="3 7" id="KW-0863">Zinc-finger</keyword>
<dbReference type="FunFam" id="2.30.42.10:FF:000003">
    <property type="entry name" value="Regulating synaptic membrane exocytosis protein 1, putative"/>
    <property type="match status" value="1"/>
</dbReference>
<dbReference type="GO" id="GO:0031267">
    <property type="term" value="F:small GTPase binding"/>
    <property type="evidence" value="ECO:0007669"/>
    <property type="project" value="InterPro"/>
</dbReference>
<feature type="region of interest" description="Disordered" evidence="8">
    <location>
        <begin position="350"/>
        <end position="480"/>
    </location>
</feature>
<evidence type="ECO:0000259" key="11">
    <source>
        <dbReference type="PROSITE" id="PS50178"/>
    </source>
</evidence>
<dbReference type="InterPro" id="IPR035892">
    <property type="entry name" value="C2_domain_sf"/>
</dbReference>
<feature type="compositionally biased region" description="Basic and acidic residues" evidence="8">
    <location>
        <begin position="1109"/>
        <end position="1155"/>
    </location>
</feature>
<dbReference type="EMBL" id="OC921185">
    <property type="protein sequence ID" value="CAD7653179.1"/>
    <property type="molecule type" value="Genomic_DNA"/>
</dbReference>
<feature type="compositionally biased region" description="Basic residues" evidence="8">
    <location>
        <begin position="431"/>
        <end position="442"/>
    </location>
</feature>
<reference evidence="12" key="1">
    <citation type="submission" date="2020-11" db="EMBL/GenBank/DDBJ databases">
        <authorList>
            <person name="Tran Van P."/>
        </authorList>
    </citation>
    <scope>NUCLEOTIDE SEQUENCE</scope>
</reference>
<feature type="compositionally biased region" description="Low complexity" evidence="8">
    <location>
        <begin position="966"/>
        <end position="987"/>
    </location>
</feature>
<feature type="region of interest" description="Disordered" evidence="8">
    <location>
        <begin position="890"/>
        <end position="926"/>
    </location>
</feature>
<feature type="compositionally biased region" description="Low complexity" evidence="8">
    <location>
        <begin position="1283"/>
        <end position="1306"/>
    </location>
</feature>
<evidence type="ECO:0000256" key="2">
    <source>
        <dbReference type="ARBA" id="ARBA00022737"/>
    </source>
</evidence>
<dbReference type="Pfam" id="PF00168">
    <property type="entry name" value="C2"/>
    <property type="match status" value="1"/>
</dbReference>
<dbReference type="GO" id="GO:0044325">
    <property type="term" value="F:transmembrane transporter binding"/>
    <property type="evidence" value="ECO:0007669"/>
    <property type="project" value="TreeGrafter"/>
</dbReference>
<dbReference type="GO" id="GO:0042391">
    <property type="term" value="P:regulation of membrane potential"/>
    <property type="evidence" value="ECO:0007669"/>
    <property type="project" value="TreeGrafter"/>
</dbReference>
<comment type="subcellular location">
    <subcellularLocation>
        <location evidence="6">Synapse</location>
    </subcellularLocation>
</comment>
<dbReference type="InterPro" id="IPR013083">
    <property type="entry name" value="Znf_RING/FYVE/PHD"/>
</dbReference>
<dbReference type="InterPro" id="IPR041489">
    <property type="entry name" value="PDZ_6"/>
</dbReference>
<name>A0A7R9M470_9ACAR</name>
<evidence type="ECO:0000313" key="13">
    <source>
        <dbReference type="Proteomes" id="UP000728032"/>
    </source>
</evidence>
<keyword evidence="4" id="KW-0862">Zinc</keyword>
<feature type="compositionally biased region" description="Polar residues" evidence="8">
    <location>
        <begin position="406"/>
        <end position="420"/>
    </location>
</feature>
<dbReference type="GO" id="GO:0050806">
    <property type="term" value="P:positive regulation of synaptic transmission"/>
    <property type="evidence" value="ECO:0007669"/>
    <property type="project" value="TreeGrafter"/>
</dbReference>
<evidence type="ECO:0000256" key="5">
    <source>
        <dbReference type="ARBA" id="ARBA00023018"/>
    </source>
</evidence>
<feature type="domain" description="FYVE-type" evidence="11">
    <location>
        <begin position="25"/>
        <end position="75"/>
    </location>
</feature>
<feature type="region of interest" description="Disordered" evidence="8">
    <location>
        <begin position="1271"/>
        <end position="1306"/>
    </location>
</feature>
<feature type="region of interest" description="Disordered" evidence="8">
    <location>
        <begin position="964"/>
        <end position="1009"/>
    </location>
</feature>
<dbReference type="Gene3D" id="2.30.42.10">
    <property type="match status" value="1"/>
</dbReference>
<dbReference type="PROSITE" id="PS50106">
    <property type="entry name" value="PDZ"/>
    <property type="match status" value="1"/>
</dbReference>
<feature type="compositionally biased region" description="Polar residues" evidence="8">
    <location>
        <begin position="906"/>
        <end position="918"/>
    </location>
</feature>
<dbReference type="InterPro" id="IPR000008">
    <property type="entry name" value="C2_dom"/>
</dbReference>
<dbReference type="CDD" id="cd06714">
    <property type="entry name" value="PDZ_RIM-like"/>
    <property type="match status" value="1"/>
</dbReference>
<dbReference type="Pfam" id="PF22601">
    <property type="entry name" value="RIM2a_ZnF"/>
    <property type="match status" value="1"/>
</dbReference>
<dbReference type="Pfam" id="PF17820">
    <property type="entry name" value="PDZ_6"/>
    <property type="match status" value="1"/>
</dbReference>
<feature type="domain" description="PDZ" evidence="10">
    <location>
        <begin position="530"/>
        <end position="621"/>
    </location>
</feature>
<evidence type="ECO:0000256" key="7">
    <source>
        <dbReference type="PROSITE-ProRule" id="PRU00091"/>
    </source>
</evidence>
<dbReference type="OrthoDB" id="420032at2759"/>
<dbReference type="InterPro" id="IPR036034">
    <property type="entry name" value="PDZ_sf"/>
</dbReference>
<evidence type="ECO:0008006" key="14">
    <source>
        <dbReference type="Google" id="ProtNLM"/>
    </source>
</evidence>
<dbReference type="InterPro" id="IPR039032">
    <property type="entry name" value="Rim-like"/>
</dbReference>
<dbReference type="SUPFAM" id="SSF49562">
    <property type="entry name" value="C2 domain (Calcium/lipid-binding domain, CaLB)"/>
    <property type="match status" value="1"/>
</dbReference>
<dbReference type="SMART" id="SM00239">
    <property type="entry name" value="C2"/>
    <property type="match status" value="1"/>
</dbReference>
<accession>A0A7R9M470</accession>
<dbReference type="InterPro" id="IPR054386">
    <property type="entry name" value="RIM_Znf"/>
</dbReference>
<keyword evidence="1" id="KW-0479">Metal-binding</keyword>
<feature type="region of interest" description="Disordered" evidence="8">
    <location>
        <begin position="1080"/>
        <end position="1237"/>
    </location>
</feature>
<keyword evidence="13" id="KW-1185">Reference proteome</keyword>
<evidence type="ECO:0000256" key="4">
    <source>
        <dbReference type="ARBA" id="ARBA00022833"/>
    </source>
</evidence>
<feature type="compositionally biased region" description="Acidic residues" evidence="8">
    <location>
        <begin position="461"/>
        <end position="472"/>
    </location>
</feature>
<dbReference type="InterPro" id="IPR011011">
    <property type="entry name" value="Znf_FYVE_PHD"/>
</dbReference>
<dbReference type="PANTHER" id="PTHR12157:SF21">
    <property type="entry name" value="RAB3 INTERACTING MOLECULE, ISOFORM F"/>
    <property type="match status" value="1"/>
</dbReference>
<dbReference type="CDD" id="cd04031">
    <property type="entry name" value="C2A_RIM1alpha"/>
    <property type="match status" value="1"/>
</dbReference>
<organism evidence="12">
    <name type="scientific">Oppiella nova</name>
    <dbReference type="NCBI Taxonomy" id="334625"/>
    <lineage>
        <taxon>Eukaryota</taxon>
        <taxon>Metazoa</taxon>
        <taxon>Ecdysozoa</taxon>
        <taxon>Arthropoda</taxon>
        <taxon>Chelicerata</taxon>
        <taxon>Arachnida</taxon>
        <taxon>Acari</taxon>
        <taxon>Acariformes</taxon>
        <taxon>Sarcoptiformes</taxon>
        <taxon>Oribatida</taxon>
        <taxon>Brachypylina</taxon>
        <taxon>Oppioidea</taxon>
        <taxon>Oppiidae</taxon>
        <taxon>Oppiella</taxon>
    </lineage>
</organism>
<dbReference type="GO" id="GO:0048167">
    <property type="term" value="P:regulation of synaptic plasticity"/>
    <property type="evidence" value="ECO:0007669"/>
    <property type="project" value="TreeGrafter"/>
</dbReference>
<dbReference type="InterPro" id="IPR001478">
    <property type="entry name" value="PDZ"/>
</dbReference>
<proteinExistence type="predicted"/>
<dbReference type="PROSITE" id="PS50004">
    <property type="entry name" value="C2"/>
    <property type="match status" value="1"/>
</dbReference>
<feature type="compositionally biased region" description="Low complexity" evidence="8">
    <location>
        <begin position="1182"/>
        <end position="1195"/>
    </location>
</feature>
<feature type="non-terminal residue" evidence="12">
    <location>
        <position position="1"/>
    </location>
</feature>
<dbReference type="Proteomes" id="UP000728032">
    <property type="component" value="Unassembled WGS sequence"/>
</dbReference>
<dbReference type="GO" id="GO:0042734">
    <property type="term" value="C:presynaptic membrane"/>
    <property type="evidence" value="ECO:0007669"/>
    <property type="project" value="TreeGrafter"/>
</dbReference>
<feature type="domain" description="C2" evidence="9">
    <location>
        <begin position="707"/>
        <end position="829"/>
    </location>
</feature>
<feature type="compositionally biased region" description="Basic residues" evidence="8">
    <location>
        <begin position="1089"/>
        <end position="1102"/>
    </location>
</feature>
<evidence type="ECO:0000313" key="12">
    <source>
        <dbReference type="EMBL" id="CAD7653179.1"/>
    </source>
</evidence>
<feature type="region of interest" description="Disordered" evidence="8">
    <location>
        <begin position="1024"/>
        <end position="1066"/>
    </location>
</feature>
<evidence type="ECO:0000259" key="9">
    <source>
        <dbReference type="PROSITE" id="PS50004"/>
    </source>
</evidence>
<evidence type="ECO:0000259" key="10">
    <source>
        <dbReference type="PROSITE" id="PS50106"/>
    </source>
</evidence>
<feature type="compositionally biased region" description="Polar residues" evidence="8">
    <location>
        <begin position="1211"/>
        <end position="1221"/>
    </location>
</feature>
<evidence type="ECO:0000256" key="1">
    <source>
        <dbReference type="ARBA" id="ARBA00022723"/>
    </source>
</evidence>
<protein>
    <recommendedName>
        <fullName evidence="14">Regulating synaptic membrane exocytosis protein 2</fullName>
    </recommendedName>
</protein>
<feature type="region of interest" description="Disordered" evidence="8">
    <location>
        <begin position="220"/>
        <end position="297"/>
    </location>
</feature>
<sequence length="1306" mass="143932">MILENAIRKRNEEQKKLGLEMEATCQICLKTKFADGVGHLCNYCNTRCCARCGGKVTLRSNKNIWVCILCRKKQELLIKTGQWIHSSMANRLQQLEAEAETPVMERMRFGGAGKENFLNAYHSGRRSSLGLPSRAAPPVKELRRQYSHETRATVHQQQPAPNAWANATQPLVHHILPLNSQSKVLLPNHPSHQQLMTTTGANTGPPQRLMPDIPVRKLEKSQSLCRPDPSYRNNSPAVGTGGATTTTGGRKLPHRQRSTESNWTSGVSDVSTTYGTLSDSTAQPDPTPPPTVGGGKQLPRITAQQQAILRERTAGAGGVLSNHSSHTGVPSNTQLRDLSVPLNAQNNFKNQMYSSNGFPKTGRHIDPGGGGGGAPPIAAYADVGHSQPRAGLQCHSSGGSRRRSTTDSVIRNDSLSSDQSECVRPPPPRPYKARNKSGKKLRPYSSFSSSDDEIRSTPEPSTEDDLDLESESVSEKGEHLGVDHNLHKCQKSRMRPEEILDAKIKKFLAHPITWKPSANGTHLIGHMILKKHLADDTSSSSSATILGLKVVGGRIIDSGRLGAIIEKVKKGSIADTIGRLRPGDEVVEWNGRSLQGKTYEEVYDIIAESKQEPQVELIVSRLTQKLPLATNPTPILKEDLLVPPNQRIGRRHTDVMTMGPQLSYGTHCHRNLHAFPSNKTFIRGSSLGAELNRSNRPYLKVTRTSTISGRIQVKLWYDIQSLQLVVTIISAIDLSPRTNGYPRNPYAKMFLLPDKSEKSKRRTKTMANSSEPLWNQTFVYSPLRRTEMKTKALEITVWDFERYGANEFLGEVLIELAVAPLDDEPEWYLLATHEEIFAQLRLQQKPYLTAADRISPSTSSRLSDSDISELEYDDGFNTSRESWRGLLADTSQSSIGSSGSPPLMNTVETKSSSRTNAYNYIPPDGSGVGRRHRQALLAEGNAASLPTNYILNETDGFLYRPEFRKSSSQPTRSLSPPSLRSRSPSHSIGTPTSSVGALNKKRHLPQVPAVMGRRVGAATDSLLMGFESPPQPMGRNWRPNAPQRRSVDRITGSSGSGGIYSDSEITTRPVFGNRQLYAHPVPSKESNAHQHHHRRDSARRRGGSAADSGYREYQSETEGQHRERERRDSFREREQHRERDREREREQHRDRDRDGGGSSSRAEQRSRAESRRVSAVGGGQESGNESETSTNSKTSVQSAFSAHSDRPRPSRTLSEFTSKIQSYGPVHPPHPSRTSVAISQLNERERAANESKLDGSLSDTAIVGSDSQMDSLNVICGNPASQTSGSKTNSSGLTKKSSSTSQLSVS</sequence>
<dbReference type="GO" id="GO:0008270">
    <property type="term" value="F:zinc ion binding"/>
    <property type="evidence" value="ECO:0007669"/>
    <property type="project" value="UniProtKB-KW"/>
</dbReference>
<dbReference type="SMART" id="SM00228">
    <property type="entry name" value="PDZ"/>
    <property type="match status" value="1"/>
</dbReference>
<gene>
    <name evidence="12" type="ORF">ONB1V03_LOCUS9837</name>
</gene>